<dbReference type="PATRIC" id="fig|1423742.4.peg.1567"/>
<gene>
    <name evidence="4" type="ORF">FC21_GL001513</name>
</gene>
<organism evidence="4 5">
    <name type="scientific">Limosilactobacillus equigenerosi DSM 18793 = JCM 14505</name>
    <dbReference type="NCBI Taxonomy" id="1423742"/>
    <lineage>
        <taxon>Bacteria</taxon>
        <taxon>Bacillati</taxon>
        <taxon>Bacillota</taxon>
        <taxon>Bacilli</taxon>
        <taxon>Lactobacillales</taxon>
        <taxon>Lactobacillaceae</taxon>
        <taxon>Limosilactobacillus</taxon>
    </lineage>
</organism>
<dbReference type="Pfam" id="PF01553">
    <property type="entry name" value="Acyltransferase"/>
    <property type="match status" value="1"/>
</dbReference>
<dbReference type="GO" id="GO:0006654">
    <property type="term" value="P:phosphatidic acid biosynthetic process"/>
    <property type="evidence" value="ECO:0007669"/>
    <property type="project" value="TreeGrafter"/>
</dbReference>
<dbReference type="EMBL" id="AZGC01000039">
    <property type="protein sequence ID" value="KRL94041.1"/>
    <property type="molecule type" value="Genomic_DNA"/>
</dbReference>
<dbReference type="Proteomes" id="UP000051084">
    <property type="component" value="Unassembled WGS sequence"/>
</dbReference>
<evidence type="ECO:0000313" key="4">
    <source>
        <dbReference type="EMBL" id="KRL94041.1"/>
    </source>
</evidence>
<keyword evidence="5" id="KW-1185">Reference proteome</keyword>
<dbReference type="AlphaFoldDB" id="A0A0R1ULD4"/>
<evidence type="ECO:0000259" key="3">
    <source>
        <dbReference type="SMART" id="SM00563"/>
    </source>
</evidence>
<dbReference type="InterPro" id="IPR002123">
    <property type="entry name" value="Plipid/glycerol_acylTrfase"/>
</dbReference>
<dbReference type="PANTHER" id="PTHR10434:SF40">
    <property type="entry name" value="1-ACYL-SN-GLYCEROL-3-PHOSPHATE ACYLTRANSFERASE"/>
    <property type="match status" value="1"/>
</dbReference>
<dbReference type="SUPFAM" id="SSF69593">
    <property type="entry name" value="Glycerol-3-phosphate (1)-acyltransferase"/>
    <property type="match status" value="1"/>
</dbReference>
<dbReference type="GO" id="GO:0003841">
    <property type="term" value="F:1-acylglycerol-3-phosphate O-acyltransferase activity"/>
    <property type="evidence" value="ECO:0007669"/>
    <property type="project" value="TreeGrafter"/>
</dbReference>
<dbReference type="STRING" id="417373.GCA_001570685_00604"/>
<evidence type="ECO:0000256" key="1">
    <source>
        <dbReference type="ARBA" id="ARBA00022679"/>
    </source>
</evidence>
<protein>
    <submittedName>
        <fullName evidence="4">1-acyl-sn-glycerol-3-phosphate acyltransferase</fullName>
    </submittedName>
</protein>
<dbReference type="PANTHER" id="PTHR10434">
    <property type="entry name" value="1-ACYL-SN-GLYCEROL-3-PHOSPHATE ACYLTRANSFERASE"/>
    <property type="match status" value="1"/>
</dbReference>
<keyword evidence="1 4" id="KW-0808">Transferase</keyword>
<proteinExistence type="predicted"/>
<comment type="caution">
    <text evidence="4">The sequence shown here is derived from an EMBL/GenBank/DDBJ whole genome shotgun (WGS) entry which is preliminary data.</text>
</comment>
<dbReference type="CDD" id="cd07989">
    <property type="entry name" value="LPLAT_AGPAT-like"/>
    <property type="match status" value="1"/>
</dbReference>
<keyword evidence="2 4" id="KW-0012">Acyltransferase</keyword>
<evidence type="ECO:0000256" key="2">
    <source>
        <dbReference type="ARBA" id="ARBA00023315"/>
    </source>
</evidence>
<sequence>MLALVNGRQKVYNREKLPQGNYILVAPHRSLLDPPFLALAAYPKQFGFMAKQELFKNKLFAWLIKSLHAFPVDRKNPGMAAIKGPVNLLKKTELSTMIFPTGSRHSKKMKGGAFLIAKLAGVPIVPAVYQGPFQVKDLFTWKTRRQVAFGDPIYIDRKNKLTDEDQAALEAQLQSQFDALDAQINPDFKYDPSK</sequence>
<name>A0A0R1ULD4_9LACO</name>
<reference evidence="4 5" key="1">
    <citation type="journal article" date="2015" name="Genome Announc.">
        <title>Expanding the biotechnology potential of lactobacilli through comparative genomics of 213 strains and associated genera.</title>
        <authorList>
            <person name="Sun Z."/>
            <person name="Harris H.M."/>
            <person name="McCann A."/>
            <person name="Guo C."/>
            <person name="Argimon S."/>
            <person name="Zhang W."/>
            <person name="Yang X."/>
            <person name="Jeffery I.B."/>
            <person name="Cooney J.C."/>
            <person name="Kagawa T.F."/>
            <person name="Liu W."/>
            <person name="Song Y."/>
            <person name="Salvetti E."/>
            <person name="Wrobel A."/>
            <person name="Rasinkangas P."/>
            <person name="Parkhill J."/>
            <person name="Rea M.C."/>
            <person name="O'Sullivan O."/>
            <person name="Ritari J."/>
            <person name="Douillard F.P."/>
            <person name="Paul Ross R."/>
            <person name="Yang R."/>
            <person name="Briner A.E."/>
            <person name="Felis G.E."/>
            <person name="de Vos W.M."/>
            <person name="Barrangou R."/>
            <person name="Klaenhammer T.R."/>
            <person name="Caufield P.W."/>
            <person name="Cui Y."/>
            <person name="Zhang H."/>
            <person name="O'Toole P.W."/>
        </authorList>
    </citation>
    <scope>NUCLEOTIDE SEQUENCE [LARGE SCALE GENOMIC DNA]</scope>
    <source>
        <strain evidence="4 5">DSM 18793</strain>
    </source>
</reference>
<dbReference type="SMART" id="SM00563">
    <property type="entry name" value="PlsC"/>
    <property type="match status" value="1"/>
</dbReference>
<evidence type="ECO:0000313" key="5">
    <source>
        <dbReference type="Proteomes" id="UP000051084"/>
    </source>
</evidence>
<accession>A0A0R1ULD4</accession>
<feature type="domain" description="Phospholipid/glycerol acyltransferase" evidence="3">
    <location>
        <begin position="22"/>
        <end position="132"/>
    </location>
</feature>